<dbReference type="AlphaFoldDB" id="A0A1V4KAV5"/>
<sequence>MQQLFTEVEWILDVESLQRGEYSWLLWLSKKTKTTIVHWKRKAVALALEQYHEVAYFQESQESTILETFHLCQVQQTFAKGFKTLKAGTRR</sequence>
<reference evidence="1 2" key="1">
    <citation type="submission" date="2016-02" db="EMBL/GenBank/DDBJ databases">
        <title>Band-tailed pigeon sequencing and assembly.</title>
        <authorList>
            <person name="Soares A.E."/>
            <person name="Novak B.J."/>
            <person name="Rice E.S."/>
            <person name="O'Connell B."/>
            <person name="Chang D."/>
            <person name="Weber S."/>
            <person name="Shapiro B."/>
        </authorList>
    </citation>
    <scope>NUCLEOTIDE SEQUENCE [LARGE SCALE GENOMIC DNA]</scope>
    <source>
        <strain evidence="1">BTP2013</strain>
        <tissue evidence="1">Blood</tissue>
    </source>
</reference>
<gene>
    <name evidence="1" type="ORF">AV530_009946</name>
</gene>
<name>A0A1V4KAV5_PATFA</name>
<dbReference type="EMBL" id="LSYS01003973">
    <property type="protein sequence ID" value="OPJ81515.1"/>
    <property type="molecule type" value="Genomic_DNA"/>
</dbReference>
<evidence type="ECO:0000313" key="2">
    <source>
        <dbReference type="Proteomes" id="UP000190648"/>
    </source>
</evidence>
<evidence type="ECO:0000313" key="1">
    <source>
        <dbReference type="EMBL" id="OPJ81515.1"/>
    </source>
</evidence>
<proteinExistence type="predicted"/>
<keyword evidence="2" id="KW-1185">Reference proteome</keyword>
<organism evidence="1 2">
    <name type="scientific">Patagioenas fasciata monilis</name>
    <dbReference type="NCBI Taxonomy" id="372326"/>
    <lineage>
        <taxon>Eukaryota</taxon>
        <taxon>Metazoa</taxon>
        <taxon>Chordata</taxon>
        <taxon>Craniata</taxon>
        <taxon>Vertebrata</taxon>
        <taxon>Euteleostomi</taxon>
        <taxon>Archelosauria</taxon>
        <taxon>Archosauria</taxon>
        <taxon>Dinosauria</taxon>
        <taxon>Saurischia</taxon>
        <taxon>Theropoda</taxon>
        <taxon>Coelurosauria</taxon>
        <taxon>Aves</taxon>
        <taxon>Neognathae</taxon>
        <taxon>Neoaves</taxon>
        <taxon>Columbimorphae</taxon>
        <taxon>Columbiformes</taxon>
        <taxon>Columbidae</taxon>
        <taxon>Patagioenas</taxon>
    </lineage>
</organism>
<comment type="caution">
    <text evidence="1">The sequence shown here is derived from an EMBL/GenBank/DDBJ whole genome shotgun (WGS) entry which is preliminary data.</text>
</comment>
<accession>A0A1V4KAV5</accession>
<protein>
    <submittedName>
        <fullName evidence="1">Uncharacterized protein</fullName>
    </submittedName>
</protein>
<dbReference type="Proteomes" id="UP000190648">
    <property type="component" value="Unassembled WGS sequence"/>
</dbReference>